<dbReference type="AlphaFoldDB" id="X1KSG8"/>
<evidence type="ECO:0000313" key="3">
    <source>
        <dbReference type="EMBL" id="GAH96560.1"/>
    </source>
</evidence>
<feature type="non-terminal residue" evidence="3">
    <location>
        <position position="143"/>
    </location>
</feature>
<feature type="domain" description="Tyr recombinase" evidence="2">
    <location>
        <begin position="1"/>
        <end position="143"/>
    </location>
</feature>
<comment type="caution">
    <text evidence="3">The sequence shown here is derived from an EMBL/GenBank/DDBJ whole genome shotgun (WGS) entry which is preliminary data.</text>
</comment>
<proteinExistence type="predicted"/>
<dbReference type="PANTHER" id="PTHR30349">
    <property type="entry name" value="PHAGE INTEGRASE-RELATED"/>
    <property type="match status" value="1"/>
</dbReference>
<reference evidence="3" key="1">
    <citation type="journal article" date="2014" name="Front. Microbiol.">
        <title>High frequency of phylogenetically diverse reductive dehalogenase-homologous genes in deep subseafloor sedimentary metagenomes.</title>
        <authorList>
            <person name="Kawai M."/>
            <person name="Futagami T."/>
            <person name="Toyoda A."/>
            <person name="Takaki Y."/>
            <person name="Nishi S."/>
            <person name="Hori S."/>
            <person name="Arai W."/>
            <person name="Tsubouchi T."/>
            <person name="Morono Y."/>
            <person name="Uchiyama I."/>
            <person name="Ito T."/>
            <person name="Fujiyama A."/>
            <person name="Inagaki F."/>
            <person name="Takami H."/>
        </authorList>
    </citation>
    <scope>NUCLEOTIDE SEQUENCE</scope>
    <source>
        <strain evidence="3">Expedition CK06-06</strain>
    </source>
</reference>
<dbReference type="InterPro" id="IPR002104">
    <property type="entry name" value="Integrase_catalytic"/>
</dbReference>
<evidence type="ECO:0000259" key="2">
    <source>
        <dbReference type="PROSITE" id="PS51898"/>
    </source>
</evidence>
<gene>
    <name evidence="3" type="ORF">S03H2_69330</name>
</gene>
<feature type="non-terminal residue" evidence="3">
    <location>
        <position position="1"/>
    </location>
</feature>
<dbReference type="GO" id="GO:0003677">
    <property type="term" value="F:DNA binding"/>
    <property type="evidence" value="ECO:0007669"/>
    <property type="project" value="InterPro"/>
</dbReference>
<keyword evidence="1" id="KW-0233">DNA recombination</keyword>
<dbReference type="PROSITE" id="PS51898">
    <property type="entry name" value="TYR_RECOMBINASE"/>
    <property type="match status" value="1"/>
</dbReference>
<name>X1KSG8_9ZZZZ</name>
<dbReference type="Pfam" id="PF00589">
    <property type="entry name" value="Phage_integrase"/>
    <property type="match status" value="1"/>
</dbReference>
<protein>
    <recommendedName>
        <fullName evidence="2">Tyr recombinase domain-containing protein</fullName>
    </recommendedName>
</protein>
<dbReference type="Gene3D" id="1.10.443.10">
    <property type="entry name" value="Intergrase catalytic core"/>
    <property type="match status" value="1"/>
</dbReference>
<organism evidence="3">
    <name type="scientific">marine sediment metagenome</name>
    <dbReference type="NCBI Taxonomy" id="412755"/>
    <lineage>
        <taxon>unclassified sequences</taxon>
        <taxon>metagenomes</taxon>
        <taxon>ecological metagenomes</taxon>
    </lineage>
</organism>
<dbReference type="InterPro" id="IPR011010">
    <property type="entry name" value="DNA_brk_join_enz"/>
</dbReference>
<dbReference type="EMBL" id="BARU01045784">
    <property type="protein sequence ID" value="GAH96560.1"/>
    <property type="molecule type" value="Genomic_DNA"/>
</dbReference>
<dbReference type="InterPro" id="IPR013762">
    <property type="entry name" value="Integrase-like_cat_sf"/>
</dbReference>
<evidence type="ECO:0000256" key="1">
    <source>
        <dbReference type="ARBA" id="ARBA00023172"/>
    </source>
</evidence>
<dbReference type="GO" id="GO:0015074">
    <property type="term" value="P:DNA integration"/>
    <property type="evidence" value="ECO:0007669"/>
    <property type="project" value="InterPro"/>
</dbReference>
<sequence>LPKVLEVHEIDAILEAIDTGRPLCVRDRSIISLLYACGLRVSELIGLRLTYLMLEAELVRVMGKGSRERVVPIGQRAIDDLETYINNVRPALARKGKNTGEIYLSIRGNPLTRMVVWNILSRWSVAAGIEKEISPHTLRHSFA</sequence>
<dbReference type="InterPro" id="IPR050090">
    <property type="entry name" value="Tyrosine_recombinase_XerCD"/>
</dbReference>
<dbReference type="GO" id="GO:0006310">
    <property type="term" value="P:DNA recombination"/>
    <property type="evidence" value="ECO:0007669"/>
    <property type="project" value="UniProtKB-KW"/>
</dbReference>
<accession>X1KSG8</accession>
<dbReference type="PANTHER" id="PTHR30349:SF81">
    <property type="entry name" value="TYROSINE RECOMBINASE XERC"/>
    <property type="match status" value="1"/>
</dbReference>
<dbReference type="SUPFAM" id="SSF56349">
    <property type="entry name" value="DNA breaking-rejoining enzymes"/>
    <property type="match status" value="1"/>
</dbReference>